<sequence>MARRSASSLKPPNDLDDVRRKLGQLAEEGRTSDLIELVLQMLAQMSETNNALSLRLQTALRELYGRKSQKISAAQLSLLFAELGPEASAQPERELVPQPPEPPKPPSPRGGRSPRPPHLERKQRRVTVPASERVCPRCGKDKACIGYRTSEVLDFVPAHFVVIEEQREKLACPRCPEQGVATAPSDKVMDRGRPGAGLLAKLLVDKFEDSLPLYRQAQQCACAGVPLAASTLGDWSSFALDVLAPVAARITERVLSAFYVRADDTGMPVQDRDHPRGIKRGHLWSFIGADLAAFLYAPDWKAKYPAALLDGFQGFLQGDGYAGYDAMLRSDRSGEPILSEDRRLGCAMHLRAKFEKAAKLHDARAAIALSYFQALYRIEAACKAEVFSPQDRHARRQEQSLPLVDAFYQWVHELHPHLVP</sequence>
<evidence type="ECO:0000313" key="5">
    <source>
        <dbReference type="EMBL" id="EYF01807.1"/>
    </source>
</evidence>
<name>A0A017SYF5_9BACT</name>
<feature type="domain" description="Transposase TnpC homeodomain" evidence="4">
    <location>
        <begin position="52"/>
        <end position="122"/>
    </location>
</feature>
<feature type="domain" description="Transposase IS66 zinc-finger binding" evidence="3">
    <location>
        <begin position="132"/>
        <end position="175"/>
    </location>
</feature>
<feature type="compositionally biased region" description="Pro residues" evidence="1">
    <location>
        <begin position="97"/>
        <end position="108"/>
    </location>
</feature>
<feature type="domain" description="Transposase IS66 central" evidence="2">
    <location>
        <begin position="192"/>
        <end position="416"/>
    </location>
</feature>
<dbReference type="Pfam" id="PF13005">
    <property type="entry name" value="zf-IS66"/>
    <property type="match status" value="1"/>
</dbReference>
<dbReference type="AlphaFoldDB" id="A0A017SYF5"/>
<feature type="region of interest" description="Disordered" evidence="1">
    <location>
        <begin position="87"/>
        <end position="128"/>
    </location>
</feature>
<comment type="caution">
    <text evidence="5">The sequence shown here is derived from an EMBL/GenBank/DDBJ whole genome shotgun (WGS) entry which is preliminary data.</text>
</comment>
<accession>A0A017SYF5</accession>
<evidence type="ECO:0000259" key="3">
    <source>
        <dbReference type="Pfam" id="PF13005"/>
    </source>
</evidence>
<evidence type="ECO:0000259" key="2">
    <source>
        <dbReference type="Pfam" id="PF03050"/>
    </source>
</evidence>
<gene>
    <name evidence="5" type="ORF">CAP_7760</name>
</gene>
<dbReference type="eggNOG" id="COG4974">
    <property type="taxonomic scope" value="Bacteria"/>
</dbReference>
<dbReference type="STRING" id="1192034.CAP_7760"/>
<evidence type="ECO:0000256" key="1">
    <source>
        <dbReference type="SAM" id="MobiDB-lite"/>
    </source>
</evidence>
<evidence type="ECO:0000313" key="6">
    <source>
        <dbReference type="Proteomes" id="UP000019678"/>
    </source>
</evidence>
<dbReference type="Proteomes" id="UP000019678">
    <property type="component" value="Unassembled WGS sequence"/>
</dbReference>
<dbReference type="InterPro" id="IPR004291">
    <property type="entry name" value="Transposase_IS66_central"/>
</dbReference>
<dbReference type="InterPro" id="IPR024474">
    <property type="entry name" value="Znf_dom_IS66"/>
</dbReference>
<reference evidence="5 6" key="1">
    <citation type="submission" date="2013-05" db="EMBL/GenBank/DDBJ databases">
        <title>Genome assembly of Chondromyces apiculatus DSM 436.</title>
        <authorList>
            <person name="Sharma G."/>
            <person name="Khatri I."/>
            <person name="Kaur C."/>
            <person name="Mayilraj S."/>
            <person name="Subramanian S."/>
        </authorList>
    </citation>
    <scope>NUCLEOTIDE SEQUENCE [LARGE SCALE GENOMIC DNA]</scope>
    <source>
        <strain evidence="5 6">DSM 436</strain>
    </source>
</reference>
<dbReference type="Pfam" id="PF03050">
    <property type="entry name" value="DDE_Tnp_IS66"/>
    <property type="match status" value="1"/>
</dbReference>
<evidence type="ECO:0000259" key="4">
    <source>
        <dbReference type="Pfam" id="PF13007"/>
    </source>
</evidence>
<dbReference type="Pfam" id="PF13007">
    <property type="entry name" value="LZ_Tnp_IS66"/>
    <property type="match status" value="1"/>
</dbReference>
<dbReference type="InterPro" id="IPR024463">
    <property type="entry name" value="Transposase_TnpC_homeodom"/>
</dbReference>
<proteinExistence type="predicted"/>
<dbReference type="InterPro" id="IPR052344">
    <property type="entry name" value="Transposase-related"/>
</dbReference>
<organism evidence="5 6">
    <name type="scientific">Chondromyces apiculatus DSM 436</name>
    <dbReference type="NCBI Taxonomy" id="1192034"/>
    <lineage>
        <taxon>Bacteria</taxon>
        <taxon>Pseudomonadati</taxon>
        <taxon>Myxococcota</taxon>
        <taxon>Polyangia</taxon>
        <taxon>Polyangiales</taxon>
        <taxon>Polyangiaceae</taxon>
        <taxon>Chondromyces</taxon>
    </lineage>
</organism>
<protein>
    <submittedName>
        <fullName evidence="5">Putative transposase</fullName>
    </submittedName>
</protein>
<dbReference type="PANTHER" id="PTHR33678">
    <property type="entry name" value="BLL1576 PROTEIN"/>
    <property type="match status" value="1"/>
</dbReference>
<keyword evidence="6" id="KW-1185">Reference proteome</keyword>
<dbReference type="PANTHER" id="PTHR33678:SF1">
    <property type="entry name" value="BLL1576 PROTEIN"/>
    <property type="match status" value="1"/>
</dbReference>
<dbReference type="EMBL" id="ASRX01000071">
    <property type="protein sequence ID" value="EYF01807.1"/>
    <property type="molecule type" value="Genomic_DNA"/>
</dbReference>
<dbReference type="NCBIfam" id="NF033517">
    <property type="entry name" value="transpos_IS66"/>
    <property type="match status" value="1"/>
</dbReference>